<keyword evidence="1" id="KW-0732">Signal</keyword>
<keyword evidence="3" id="KW-1185">Reference proteome</keyword>
<name>A0A9P8Y7V7_9PEZI</name>
<proteinExistence type="predicted"/>
<dbReference type="RefSeq" id="XP_046013222.1">
    <property type="nucleotide sequence ID" value="XM_046154059.1"/>
</dbReference>
<dbReference type="Proteomes" id="UP000756346">
    <property type="component" value="Unassembled WGS sequence"/>
</dbReference>
<protein>
    <submittedName>
        <fullName evidence="2">Uncharacterized protein</fullName>
    </submittedName>
</protein>
<organism evidence="2 3">
    <name type="scientific">Microdochium trichocladiopsis</name>
    <dbReference type="NCBI Taxonomy" id="1682393"/>
    <lineage>
        <taxon>Eukaryota</taxon>
        <taxon>Fungi</taxon>
        <taxon>Dikarya</taxon>
        <taxon>Ascomycota</taxon>
        <taxon>Pezizomycotina</taxon>
        <taxon>Sordariomycetes</taxon>
        <taxon>Xylariomycetidae</taxon>
        <taxon>Xylariales</taxon>
        <taxon>Microdochiaceae</taxon>
        <taxon>Microdochium</taxon>
    </lineage>
</organism>
<dbReference type="AlphaFoldDB" id="A0A9P8Y7V7"/>
<evidence type="ECO:0000256" key="1">
    <source>
        <dbReference type="SAM" id="SignalP"/>
    </source>
</evidence>
<evidence type="ECO:0000313" key="3">
    <source>
        <dbReference type="Proteomes" id="UP000756346"/>
    </source>
</evidence>
<gene>
    <name evidence="2" type="ORF">B0I36DRAFT_324108</name>
</gene>
<dbReference type="EMBL" id="JAGTJQ010000005">
    <property type="protein sequence ID" value="KAH7031542.1"/>
    <property type="molecule type" value="Genomic_DNA"/>
</dbReference>
<evidence type="ECO:0000313" key="2">
    <source>
        <dbReference type="EMBL" id="KAH7031542.1"/>
    </source>
</evidence>
<comment type="caution">
    <text evidence="2">The sequence shown here is derived from an EMBL/GenBank/DDBJ whole genome shotgun (WGS) entry which is preliminary data.</text>
</comment>
<sequence>MKAYCSSRMLALVAGLVSHTALLAQARGWTWGRRHYPFARKGCGSCNKPTTDQITIVDEASLRLGIQSAYGVTTRGTPVPCIKQGTAAGFMRTGILTSEHCLQVRLGVGYQYSAVSEQSHPSRFRPLLSPLVFGSVPSVATGRYGSTTTSWME</sequence>
<feature type="signal peptide" evidence="1">
    <location>
        <begin position="1"/>
        <end position="26"/>
    </location>
</feature>
<feature type="chain" id="PRO_5040263991" evidence="1">
    <location>
        <begin position="27"/>
        <end position="153"/>
    </location>
</feature>
<dbReference type="GeneID" id="70183605"/>
<accession>A0A9P8Y7V7</accession>
<reference evidence="2" key="1">
    <citation type="journal article" date="2021" name="Nat. Commun.">
        <title>Genetic determinants of endophytism in the Arabidopsis root mycobiome.</title>
        <authorList>
            <person name="Mesny F."/>
            <person name="Miyauchi S."/>
            <person name="Thiergart T."/>
            <person name="Pickel B."/>
            <person name="Atanasova L."/>
            <person name="Karlsson M."/>
            <person name="Huettel B."/>
            <person name="Barry K.W."/>
            <person name="Haridas S."/>
            <person name="Chen C."/>
            <person name="Bauer D."/>
            <person name="Andreopoulos W."/>
            <person name="Pangilinan J."/>
            <person name="LaButti K."/>
            <person name="Riley R."/>
            <person name="Lipzen A."/>
            <person name="Clum A."/>
            <person name="Drula E."/>
            <person name="Henrissat B."/>
            <person name="Kohler A."/>
            <person name="Grigoriev I.V."/>
            <person name="Martin F.M."/>
            <person name="Hacquard S."/>
        </authorList>
    </citation>
    <scope>NUCLEOTIDE SEQUENCE</scope>
    <source>
        <strain evidence="2">MPI-CAGE-CH-0230</strain>
    </source>
</reference>